<dbReference type="PANTHER" id="PTHR11496:SF102">
    <property type="entry name" value="ALCOHOL DEHYDROGENASE 4"/>
    <property type="match status" value="1"/>
</dbReference>
<feature type="domain" description="Fe-containing alcohol dehydrogenase-like C-terminal" evidence="7">
    <location>
        <begin position="190"/>
        <end position="385"/>
    </location>
</feature>
<comment type="cofactor">
    <cofactor evidence="1">
        <name>Fe cation</name>
        <dbReference type="ChEBI" id="CHEBI:24875"/>
    </cofactor>
</comment>
<evidence type="ECO:0000259" key="7">
    <source>
        <dbReference type="Pfam" id="PF25137"/>
    </source>
</evidence>
<keyword evidence="9" id="KW-1185">Reference proteome</keyword>
<accession>A0A1I1DR69</accession>
<proteinExistence type="inferred from homology"/>
<evidence type="ECO:0000313" key="9">
    <source>
        <dbReference type="Proteomes" id="UP000198728"/>
    </source>
</evidence>
<dbReference type="PANTHER" id="PTHR11496">
    <property type="entry name" value="ALCOHOL DEHYDROGENASE"/>
    <property type="match status" value="1"/>
</dbReference>
<evidence type="ECO:0000256" key="4">
    <source>
        <dbReference type="ARBA" id="ARBA00023027"/>
    </source>
</evidence>
<protein>
    <submittedName>
        <fullName evidence="8">Alcohol dehydrogenase, class IV</fullName>
    </submittedName>
</protein>
<dbReference type="STRING" id="441112.SAMN04488094_101428"/>
<name>A0A1I1DR69_9RHOB</name>
<reference evidence="8 9" key="1">
    <citation type="submission" date="2016-10" db="EMBL/GenBank/DDBJ databases">
        <authorList>
            <person name="de Groot N.N."/>
        </authorList>
    </citation>
    <scope>NUCLEOTIDE SEQUENCE [LARGE SCALE GENOMIC DNA]</scope>
    <source>
        <strain evidence="8 9">DSM 19548</strain>
    </source>
</reference>
<dbReference type="GO" id="GO:0046872">
    <property type="term" value="F:metal ion binding"/>
    <property type="evidence" value="ECO:0007669"/>
    <property type="project" value="InterPro"/>
</dbReference>
<dbReference type="PROSITE" id="PS00913">
    <property type="entry name" value="ADH_IRON_1"/>
    <property type="match status" value="1"/>
</dbReference>
<feature type="domain" description="Alcohol dehydrogenase iron-type/glycerol dehydrogenase GldA" evidence="6">
    <location>
        <begin position="9"/>
        <end position="179"/>
    </location>
</feature>
<dbReference type="Pfam" id="PF25137">
    <property type="entry name" value="ADH_Fe_C"/>
    <property type="match status" value="1"/>
</dbReference>
<dbReference type="InterPro" id="IPR039697">
    <property type="entry name" value="Alcohol_dehydrogenase_Fe"/>
</dbReference>
<dbReference type="RefSeq" id="WP_093358980.1">
    <property type="nucleotide sequence ID" value="NZ_FOLG01000001.1"/>
</dbReference>
<sequence length="389" mass="41667">MKSFNYYQPTRLLFGSGRRAEAGAAAREMADSTLLVVDPMLLRVAADKVEDVTRALEKAGVRTVMFSDVVPNPTLDAIQRGAEVAKAENVKSVIGMGGGSAIDTAKAIAVAATHPGTAWDYLYFKDKPTDATLPIMAINTTSGTGTQTSKVSVFTNTEENCKSAMWNDHLLCKVAIIDPELMVSVPVRVTAATGFDIFTHTFESYINTGSSEAVDAIALDAIARVIRSLPVAITNGSNLSAREDLAWADTLAGQCLANVGTTLPHAAGQPISGHFPKVSHGESLAVIYPAFAAFTWRGAVAKFAKVARMFNPALSAASDEVAAQNFELEIERFLKLIGLYCRLDDFGITPDDIPPILVHAMEFPDSQGNPVVPTEEDMRSIYMTSFRAA</sequence>
<dbReference type="InterPro" id="IPR056798">
    <property type="entry name" value="ADH_Fe_C"/>
</dbReference>
<dbReference type="InterPro" id="IPR001670">
    <property type="entry name" value="ADH_Fe/GldA"/>
</dbReference>
<evidence type="ECO:0000313" key="8">
    <source>
        <dbReference type="EMBL" id="SFB77334.1"/>
    </source>
</evidence>
<evidence type="ECO:0000256" key="2">
    <source>
        <dbReference type="ARBA" id="ARBA00007358"/>
    </source>
</evidence>
<evidence type="ECO:0000256" key="3">
    <source>
        <dbReference type="ARBA" id="ARBA00023002"/>
    </source>
</evidence>
<dbReference type="Pfam" id="PF00465">
    <property type="entry name" value="Fe-ADH"/>
    <property type="match status" value="1"/>
</dbReference>
<organism evidence="8 9">
    <name type="scientific">Tropicimonas isoalkanivorans</name>
    <dbReference type="NCBI Taxonomy" id="441112"/>
    <lineage>
        <taxon>Bacteria</taxon>
        <taxon>Pseudomonadati</taxon>
        <taxon>Pseudomonadota</taxon>
        <taxon>Alphaproteobacteria</taxon>
        <taxon>Rhodobacterales</taxon>
        <taxon>Roseobacteraceae</taxon>
        <taxon>Tropicimonas</taxon>
    </lineage>
</organism>
<comment type="similarity">
    <text evidence="2">Belongs to the iron-containing alcohol dehydrogenase family.</text>
</comment>
<dbReference type="SUPFAM" id="SSF56796">
    <property type="entry name" value="Dehydroquinate synthase-like"/>
    <property type="match status" value="1"/>
</dbReference>
<dbReference type="Gene3D" id="1.20.1090.10">
    <property type="entry name" value="Dehydroquinate synthase-like - alpha domain"/>
    <property type="match status" value="1"/>
</dbReference>
<dbReference type="Proteomes" id="UP000198728">
    <property type="component" value="Unassembled WGS sequence"/>
</dbReference>
<evidence type="ECO:0000256" key="1">
    <source>
        <dbReference type="ARBA" id="ARBA00001962"/>
    </source>
</evidence>
<dbReference type="OrthoDB" id="9815791at2"/>
<comment type="catalytic activity">
    <reaction evidence="5">
        <text>a primary alcohol + NAD(+) = an aldehyde + NADH + H(+)</text>
        <dbReference type="Rhea" id="RHEA:10736"/>
        <dbReference type="ChEBI" id="CHEBI:15378"/>
        <dbReference type="ChEBI" id="CHEBI:15734"/>
        <dbReference type="ChEBI" id="CHEBI:17478"/>
        <dbReference type="ChEBI" id="CHEBI:57540"/>
        <dbReference type="ChEBI" id="CHEBI:57945"/>
        <dbReference type="EC" id="1.1.1.1"/>
    </reaction>
</comment>
<keyword evidence="3" id="KW-0560">Oxidoreductase</keyword>
<gene>
    <name evidence="8" type="ORF">SAMN04488094_101428</name>
</gene>
<evidence type="ECO:0000256" key="5">
    <source>
        <dbReference type="ARBA" id="ARBA00049243"/>
    </source>
</evidence>
<dbReference type="Gene3D" id="3.40.50.1970">
    <property type="match status" value="1"/>
</dbReference>
<dbReference type="AlphaFoldDB" id="A0A1I1DR69"/>
<dbReference type="CDD" id="cd08185">
    <property type="entry name" value="Fe-ADH-like"/>
    <property type="match status" value="1"/>
</dbReference>
<dbReference type="FunFam" id="3.40.50.1970:FF:000003">
    <property type="entry name" value="Alcohol dehydrogenase, iron-containing"/>
    <property type="match status" value="1"/>
</dbReference>
<keyword evidence="4" id="KW-0520">NAD</keyword>
<dbReference type="EMBL" id="FOLG01000001">
    <property type="protein sequence ID" value="SFB77334.1"/>
    <property type="molecule type" value="Genomic_DNA"/>
</dbReference>
<dbReference type="GO" id="GO:0004022">
    <property type="term" value="F:alcohol dehydrogenase (NAD+) activity"/>
    <property type="evidence" value="ECO:0007669"/>
    <property type="project" value="UniProtKB-EC"/>
</dbReference>
<evidence type="ECO:0000259" key="6">
    <source>
        <dbReference type="Pfam" id="PF00465"/>
    </source>
</evidence>
<dbReference type="InterPro" id="IPR018211">
    <property type="entry name" value="ADH_Fe_CS"/>
</dbReference>